<keyword evidence="2" id="KW-1185">Reference proteome</keyword>
<accession>A0A4S4BQQ8</accession>
<organism evidence="1 2">
    <name type="scientific">Cohnella fermenti</name>
    <dbReference type="NCBI Taxonomy" id="2565925"/>
    <lineage>
        <taxon>Bacteria</taxon>
        <taxon>Bacillati</taxon>
        <taxon>Bacillota</taxon>
        <taxon>Bacilli</taxon>
        <taxon>Bacillales</taxon>
        <taxon>Paenibacillaceae</taxon>
        <taxon>Cohnella</taxon>
    </lineage>
</organism>
<reference evidence="1 2" key="1">
    <citation type="submission" date="2019-04" db="EMBL/GenBank/DDBJ databases">
        <title>Cohnella sp. nov. isolated from preserved vegetables.</title>
        <authorList>
            <person name="Lin S.-Y."/>
            <person name="Hung M.-H."/>
            <person name="Young C.-C."/>
        </authorList>
    </citation>
    <scope>NUCLEOTIDE SEQUENCE [LARGE SCALE GENOMIC DNA]</scope>
    <source>
        <strain evidence="1 2">CC-MHH1044</strain>
    </source>
</reference>
<protein>
    <submittedName>
        <fullName evidence="1">Uncharacterized protein</fullName>
    </submittedName>
</protein>
<sequence length="66" mass="7216">MDKIAKIKAETMGGEQSYEGIVVRKPAGKAAMAGEPARCCRCKPRLKRRGLDAKPGTVEEKRTNVE</sequence>
<proteinExistence type="predicted"/>
<dbReference type="RefSeq" id="WP_136370940.1">
    <property type="nucleotide sequence ID" value="NZ_SSOB01000020.1"/>
</dbReference>
<comment type="caution">
    <text evidence="1">The sequence shown here is derived from an EMBL/GenBank/DDBJ whole genome shotgun (WGS) entry which is preliminary data.</text>
</comment>
<gene>
    <name evidence="1" type="ORF">E6C55_16655</name>
</gene>
<evidence type="ECO:0000313" key="2">
    <source>
        <dbReference type="Proteomes" id="UP000310636"/>
    </source>
</evidence>
<name>A0A4S4BQQ8_9BACL</name>
<dbReference type="Proteomes" id="UP000310636">
    <property type="component" value="Unassembled WGS sequence"/>
</dbReference>
<dbReference type="EMBL" id="SSOB01000020">
    <property type="protein sequence ID" value="THF77295.1"/>
    <property type="molecule type" value="Genomic_DNA"/>
</dbReference>
<evidence type="ECO:0000313" key="1">
    <source>
        <dbReference type="EMBL" id="THF77295.1"/>
    </source>
</evidence>
<dbReference type="AlphaFoldDB" id="A0A4S4BQQ8"/>